<keyword evidence="3 10" id="KW-0813">Transport</keyword>
<dbReference type="PROSITE" id="PS01151">
    <property type="entry name" value="FIMBRIAL_USHER"/>
    <property type="match status" value="1"/>
</dbReference>
<dbReference type="GO" id="GO:0015473">
    <property type="term" value="F:fimbrial usher porin activity"/>
    <property type="evidence" value="ECO:0007669"/>
    <property type="project" value="InterPro"/>
</dbReference>
<accession>A0A3S4Z5I8</accession>
<protein>
    <submittedName>
        <fullName evidence="13">Outer membrane usher protein fimD</fullName>
    </submittedName>
</protein>
<evidence type="ECO:0000256" key="8">
    <source>
        <dbReference type="ARBA" id="ARBA00023136"/>
    </source>
</evidence>
<dbReference type="InterPro" id="IPR025885">
    <property type="entry name" value="PapC_N"/>
</dbReference>
<evidence type="ECO:0000256" key="3">
    <source>
        <dbReference type="ARBA" id="ARBA00022448"/>
    </source>
</evidence>
<dbReference type="FunFam" id="2.60.40.2610:FF:000001">
    <property type="entry name" value="Outer membrane fimbrial usher protein"/>
    <property type="match status" value="1"/>
</dbReference>
<proteinExistence type="inferred from homology"/>
<evidence type="ECO:0000256" key="5">
    <source>
        <dbReference type="ARBA" id="ARBA00022558"/>
    </source>
</evidence>
<dbReference type="Gene3D" id="2.60.40.2070">
    <property type="match status" value="1"/>
</dbReference>
<dbReference type="PANTHER" id="PTHR30451">
    <property type="entry name" value="OUTER MEMBRANE USHER PROTEIN"/>
    <property type="match status" value="1"/>
</dbReference>
<gene>
    <name evidence="13" type="primary">fimD_21</name>
    <name evidence="13" type="ORF">NCTC13193_05125</name>
</gene>
<dbReference type="InterPro" id="IPR042186">
    <property type="entry name" value="FimD_plug_dom"/>
</dbReference>
<reference evidence="13 14" key="1">
    <citation type="submission" date="2018-12" db="EMBL/GenBank/DDBJ databases">
        <authorList>
            <consortium name="Pathogen Informatics"/>
        </authorList>
    </citation>
    <scope>NUCLEOTIDE SEQUENCE [LARGE SCALE GENOMIC DNA]</scope>
    <source>
        <strain evidence="13 14">NCTC13193</strain>
    </source>
</reference>
<dbReference type="Pfam" id="PF00577">
    <property type="entry name" value="Usher"/>
    <property type="match status" value="1"/>
</dbReference>
<evidence type="ECO:0000256" key="10">
    <source>
        <dbReference type="RuleBase" id="RU003884"/>
    </source>
</evidence>
<evidence type="ECO:0000256" key="4">
    <source>
        <dbReference type="ARBA" id="ARBA00022452"/>
    </source>
</evidence>
<dbReference type="Pfam" id="PF13953">
    <property type="entry name" value="PapC_C"/>
    <property type="match status" value="1"/>
</dbReference>
<keyword evidence="4" id="KW-1134">Transmembrane beta strand</keyword>
<dbReference type="Pfam" id="PF13954">
    <property type="entry name" value="PapC_N"/>
    <property type="match status" value="1"/>
</dbReference>
<dbReference type="Gene3D" id="3.10.20.410">
    <property type="match status" value="1"/>
</dbReference>
<dbReference type="InterPro" id="IPR037224">
    <property type="entry name" value="PapC_N_sf"/>
</dbReference>
<dbReference type="SUPFAM" id="SSF141729">
    <property type="entry name" value="FimD N-terminal domain-like"/>
    <property type="match status" value="1"/>
</dbReference>
<dbReference type="InterPro" id="IPR018030">
    <property type="entry name" value="Fimbrial_membr_usher_CS"/>
</dbReference>
<dbReference type="GO" id="GO:0009297">
    <property type="term" value="P:pilus assembly"/>
    <property type="evidence" value="ECO:0007669"/>
    <property type="project" value="InterPro"/>
</dbReference>
<sequence length="863" mass="95133">MDAKRFTKKRNNAFLITGISILVGVGINESKASSYKFNPDFINENNSNIADLSSFEQGLELLPGNYQVDIFVNKNHVKTETLSFQIKQDNANTVLWPCMSRSALSALGISQVALDVLKTPVDSECVDLSLLPEFSVQFDQQAMKVYFSIPQIMLDKSARGYIDPEMWDGGLPTAMLNYTFNGSDYRYRGNNDSDRQSYFLGLDSGINWGAWRLRNQQSWNYNKQNSGEWSNINSYLQRDIQFLRSQLTLGDTNTSFNVFDSVGLRGIQLESKDSMLPDSLQGFAPTVRGIAKSNAKITIRQNNNVIYQTFVAPGAFAIDDLYPTASSGNLQVEIEEENGQTTNYVVPYSSVPNLVREGHMKYAVSAGEYRSGYNGMQDKPVYFQSSLFWGLGSGWTMYGGTQLTGKYQAVALGAAQNMGVWGAVSADVTHAGSELADGKKYSGNSLSLRYAKSMNDIGTNFNFAAYRYSTDGFYSLSDTTYKSMSGGNTEYAIGEDGKAIVNTTNSYNLRYAKKAMSQILLSQNLKDYGSAYISFNRQNYWNTEKAASNVQVGYAGNLAAASYSLSYSQNRTPWVAETDKIFNLSLSLPLASLLPNSLMSSSRINISTMASNNGERMETLGLSGSSLEDNKLSYNIYQYYRRNSANGGNASANYKGRYGIADLGYSYTSESQFLKYGVNGSLVMHEDGITLGQKLGNTNILVKAEGASDVEVVNSTGIRTDSRGYAIIPYATPYRENRVQLKVETLGQDVELDETFKTIVPTEGAMARVTFKARVGNKVMFNILRTNGQVLPFGTIVTSADSNMNSGIVDDTGTVYINGLSDKGRLTAQWGKMDDQSCVVDYNISGLKRNEITGIFTTSVRCK</sequence>
<dbReference type="AlphaFoldDB" id="A0A3S4Z5I8"/>
<evidence type="ECO:0000256" key="6">
    <source>
        <dbReference type="ARBA" id="ARBA00022692"/>
    </source>
</evidence>
<evidence type="ECO:0000256" key="7">
    <source>
        <dbReference type="ARBA" id="ARBA00022729"/>
    </source>
</evidence>
<name>A0A3S4Z5I8_SERFO</name>
<dbReference type="FunFam" id="2.60.40.3110:FF:000001">
    <property type="entry name" value="Putative fimbrial outer membrane usher"/>
    <property type="match status" value="1"/>
</dbReference>
<feature type="domain" description="PapC N-terminal" evidence="12">
    <location>
        <begin position="36"/>
        <end position="182"/>
    </location>
</feature>
<evidence type="ECO:0000256" key="1">
    <source>
        <dbReference type="ARBA" id="ARBA00004571"/>
    </source>
</evidence>
<evidence type="ECO:0000256" key="2">
    <source>
        <dbReference type="ARBA" id="ARBA00008064"/>
    </source>
</evidence>
<keyword evidence="7" id="KW-0732">Signal</keyword>
<keyword evidence="5 10" id="KW-1029">Fimbrium biogenesis</keyword>
<dbReference type="InterPro" id="IPR043142">
    <property type="entry name" value="PapC-like_C_sf"/>
</dbReference>
<comment type="similarity">
    <text evidence="2 10">Belongs to the fimbrial export usher family.</text>
</comment>
<keyword evidence="8 10" id="KW-0472">Membrane</keyword>
<dbReference type="InterPro" id="IPR025949">
    <property type="entry name" value="PapC-like_C"/>
</dbReference>
<organism evidence="13 14">
    <name type="scientific">Serratia fonticola</name>
    <dbReference type="NCBI Taxonomy" id="47917"/>
    <lineage>
        <taxon>Bacteria</taxon>
        <taxon>Pseudomonadati</taxon>
        <taxon>Pseudomonadota</taxon>
        <taxon>Gammaproteobacteria</taxon>
        <taxon>Enterobacterales</taxon>
        <taxon>Yersiniaceae</taxon>
        <taxon>Serratia</taxon>
    </lineage>
</organism>
<comment type="subcellular location">
    <subcellularLocation>
        <location evidence="1 10">Cell outer membrane</location>
        <topology evidence="1 10">Multi-pass membrane protein</topology>
    </subcellularLocation>
</comment>
<evidence type="ECO:0000259" key="11">
    <source>
        <dbReference type="Pfam" id="PF13953"/>
    </source>
</evidence>
<dbReference type="Proteomes" id="UP000270487">
    <property type="component" value="Chromosome"/>
</dbReference>
<dbReference type="EMBL" id="LR134492">
    <property type="protein sequence ID" value="VEI75900.1"/>
    <property type="molecule type" value="Genomic_DNA"/>
</dbReference>
<evidence type="ECO:0000259" key="12">
    <source>
        <dbReference type="Pfam" id="PF13954"/>
    </source>
</evidence>
<dbReference type="Gene3D" id="2.60.40.3110">
    <property type="match status" value="1"/>
</dbReference>
<dbReference type="InterPro" id="IPR000015">
    <property type="entry name" value="Fimb_usher"/>
</dbReference>
<dbReference type="Gene3D" id="2.60.40.2610">
    <property type="entry name" value="Outer membrane usher protein FimD, plug domain"/>
    <property type="match status" value="1"/>
</dbReference>
<keyword evidence="6 10" id="KW-0812">Transmembrane</keyword>
<evidence type="ECO:0000313" key="13">
    <source>
        <dbReference type="EMBL" id="VEI75900.1"/>
    </source>
</evidence>
<evidence type="ECO:0000256" key="9">
    <source>
        <dbReference type="ARBA" id="ARBA00023237"/>
    </source>
</evidence>
<dbReference type="GO" id="GO:0009279">
    <property type="term" value="C:cell outer membrane"/>
    <property type="evidence" value="ECO:0007669"/>
    <property type="project" value="UniProtKB-SubCell"/>
</dbReference>
<dbReference type="PANTHER" id="PTHR30451:SF21">
    <property type="entry name" value="FIMBRIAL USHER DOMAIN-CONTAINING PROTEIN YDET-RELATED"/>
    <property type="match status" value="1"/>
</dbReference>
<evidence type="ECO:0000313" key="14">
    <source>
        <dbReference type="Proteomes" id="UP000270487"/>
    </source>
</evidence>
<feature type="domain" description="PapC-like C-terminal" evidence="11">
    <location>
        <begin position="780"/>
        <end position="844"/>
    </location>
</feature>
<keyword evidence="9 10" id="KW-0998">Cell outer membrane</keyword>